<evidence type="ECO:0000313" key="1">
    <source>
        <dbReference type="EMBL" id="VFU56819.1"/>
    </source>
</evidence>
<name>A0A6N2MTF8_SALVM</name>
<accession>A0A6N2MTF8</accession>
<sequence>MNLYRVGTRQSRWIIVNKPGEQQVVDHCIFHHSITPGENFLVLLDGIIPDFMEDHDKTDYATCVKVSMDASTMKMIPLGAIEFWKGDHCSALLFQTYLVWQILIVSATVSNDSCRLYI</sequence>
<dbReference type="EMBL" id="CAADRP010001929">
    <property type="protein sequence ID" value="VFU56819.1"/>
    <property type="molecule type" value="Genomic_DNA"/>
</dbReference>
<reference evidence="1" key="1">
    <citation type="submission" date="2019-03" db="EMBL/GenBank/DDBJ databases">
        <authorList>
            <person name="Mank J."/>
            <person name="Almeida P."/>
        </authorList>
    </citation>
    <scope>NUCLEOTIDE SEQUENCE</scope>
    <source>
        <strain evidence="1">78183</strain>
    </source>
</reference>
<gene>
    <name evidence="1" type="ORF">SVIM_LOCUS409655</name>
</gene>
<organism evidence="1">
    <name type="scientific">Salix viminalis</name>
    <name type="common">Common osier</name>
    <name type="synonym">Basket willow</name>
    <dbReference type="NCBI Taxonomy" id="40686"/>
    <lineage>
        <taxon>Eukaryota</taxon>
        <taxon>Viridiplantae</taxon>
        <taxon>Streptophyta</taxon>
        <taxon>Embryophyta</taxon>
        <taxon>Tracheophyta</taxon>
        <taxon>Spermatophyta</taxon>
        <taxon>Magnoliopsida</taxon>
        <taxon>eudicotyledons</taxon>
        <taxon>Gunneridae</taxon>
        <taxon>Pentapetalae</taxon>
        <taxon>rosids</taxon>
        <taxon>fabids</taxon>
        <taxon>Malpighiales</taxon>
        <taxon>Salicaceae</taxon>
        <taxon>Saliceae</taxon>
        <taxon>Salix</taxon>
    </lineage>
</organism>
<proteinExistence type="predicted"/>
<protein>
    <submittedName>
        <fullName evidence="1">Uncharacterized protein</fullName>
    </submittedName>
</protein>
<dbReference type="AlphaFoldDB" id="A0A6N2MTF8"/>